<dbReference type="AlphaFoldDB" id="A0A4Y7J0V0"/>
<evidence type="ECO:0000256" key="1">
    <source>
        <dbReference type="SAM" id="MobiDB-lite"/>
    </source>
</evidence>
<keyword evidence="4" id="KW-1185">Reference proteome</keyword>
<protein>
    <submittedName>
        <fullName evidence="3">Uncharacterized protein</fullName>
    </submittedName>
</protein>
<dbReference type="EMBL" id="CM010717">
    <property type="protein sequence ID" value="RZC53285.1"/>
    <property type="molecule type" value="Genomic_DNA"/>
</dbReference>
<evidence type="ECO:0000313" key="4">
    <source>
        <dbReference type="Proteomes" id="UP000316621"/>
    </source>
</evidence>
<accession>A0A4Y7J0V0</accession>
<sequence length="239" mass="26178">MAYENSENPEVEVQFESTTTTDQTPKEEKKFSEKGEETTLYTVFHSLFTQIFFPDNNDGTSIPLLLKRTKKSVYKNAPYLRQATKNSTNNLLLWTRQGSPFRALLVISAGTITFLSLTGFLVFMLFFVGATINAVIISLFISLAAAGGFLAIFFACITAVYIGALSVALVVISTATVTTVIAVLITTGWLTFFYAVWWVTKKTISFAERSLNITSSALSAYSAGRYASHTSADKGSSID</sequence>
<dbReference type="OMA" id="LCLTGVY"/>
<organism evidence="3 4">
    <name type="scientific">Papaver somniferum</name>
    <name type="common">Opium poppy</name>
    <dbReference type="NCBI Taxonomy" id="3469"/>
    <lineage>
        <taxon>Eukaryota</taxon>
        <taxon>Viridiplantae</taxon>
        <taxon>Streptophyta</taxon>
        <taxon>Embryophyta</taxon>
        <taxon>Tracheophyta</taxon>
        <taxon>Spermatophyta</taxon>
        <taxon>Magnoliopsida</taxon>
        <taxon>Ranunculales</taxon>
        <taxon>Papaveraceae</taxon>
        <taxon>Papaveroideae</taxon>
        <taxon>Papaver</taxon>
    </lineage>
</organism>
<keyword evidence="2" id="KW-0812">Transmembrane</keyword>
<dbReference type="STRING" id="3469.A0A4Y7J0V0"/>
<proteinExistence type="predicted"/>
<keyword evidence="2" id="KW-0472">Membrane</keyword>
<feature type="transmembrane region" description="Helical" evidence="2">
    <location>
        <begin position="168"/>
        <end position="199"/>
    </location>
</feature>
<feature type="transmembrane region" description="Helical" evidence="2">
    <location>
        <begin position="103"/>
        <end position="128"/>
    </location>
</feature>
<feature type="transmembrane region" description="Helical" evidence="2">
    <location>
        <begin position="135"/>
        <end position="162"/>
    </location>
</feature>
<dbReference type="Proteomes" id="UP000316621">
    <property type="component" value="Chromosome 3"/>
</dbReference>
<dbReference type="PANTHER" id="PTHR35508">
    <property type="entry name" value="VOLTAGE-DEPENDENT L-TYPE CALCIUM CHANNEL SUBUNIT"/>
    <property type="match status" value="1"/>
</dbReference>
<name>A0A4Y7J0V0_PAPSO</name>
<keyword evidence="2" id="KW-1133">Transmembrane helix</keyword>
<dbReference type="Gramene" id="RZC53285">
    <property type="protein sequence ID" value="RZC53285"/>
    <property type="gene ID" value="C5167_012138"/>
</dbReference>
<evidence type="ECO:0000256" key="2">
    <source>
        <dbReference type="SAM" id="Phobius"/>
    </source>
</evidence>
<gene>
    <name evidence="3" type="ORF">C5167_012138</name>
</gene>
<dbReference type="OrthoDB" id="1925129at2759"/>
<feature type="region of interest" description="Disordered" evidence="1">
    <location>
        <begin position="1"/>
        <end position="32"/>
    </location>
</feature>
<dbReference type="PANTHER" id="PTHR35508:SF1">
    <property type="entry name" value="VOLTAGE-DEPENDENT L-TYPE CALCIUM CHANNEL SUBUNIT"/>
    <property type="match status" value="1"/>
</dbReference>
<evidence type="ECO:0000313" key="3">
    <source>
        <dbReference type="EMBL" id="RZC53285.1"/>
    </source>
</evidence>
<reference evidence="3 4" key="1">
    <citation type="journal article" date="2018" name="Science">
        <title>The opium poppy genome and morphinan production.</title>
        <authorList>
            <person name="Guo L."/>
            <person name="Winzer T."/>
            <person name="Yang X."/>
            <person name="Li Y."/>
            <person name="Ning Z."/>
            <person name="He Z."/>
            <person name="Teodor R."/>
            <person name="Lu Y."/>
            <person name="Bowser T.A."/>
            <person name="Graham I.A."/>
            <person name="Ye K."/>
        </authorList>
    </citation>
    <scope>NUCLEOTIDE SEQUENCE [LARGE SCALE GENOMIC DNA]</scope>
    <source>
        <strain evidence="4">cv. HN1</strain>
        <tissue evidence="3">Leaves</tissue>
    </source>
</reference>